<dbReference type="InterPro" id="IPR025592">
    <property type="entry name" value="DUF4347"/>
</dbReference>
<dbReference type="Pfam" id="PF14252">
    <property type="entry name" value="DUF4347"/>
    <property type="match status" value="1"/>
</dbReference>
<dbReference type="AlphaFoldDB" id="A0A951PE91"/>
<sequence>MQSLSSSTALTLYHAPSLKLVQLPKSLVIVDAAIQNFSILVHSLDAAAELLVLEAHQDGIAQISSKLKTCSQLEHIHIIAPSCPGMMKLGKTCLDTATLETYCTEIEAWRPALNPHAQILLHGQTVVIGTQGMALVGRLSQLTGAVVAPSSLPISTSRSSAQPEFVPLAG</sequence>
<name>A0A951PE91_9CYAN</name>
<gene>
    <name evidence="2" type="ORF">KME07_21870</name>
</gene>
<feature type="domain" description="DUF4347" evidence="1">
    <location>
        <begin position="27"/>
        <end position="151"/>
    </location>
</feature>
<organism evidence="2 3">
    <name type="scientific">Pegethrix bostrychoides GSE-TBD4-15B</name>
    <dbReference type="NCBI Taxonomy" id="2839662"/>
    <lineage>
        <taxon>Bacteria</taxon>
        <taxon>Bacillati</taxon>
        <taxon>Cyanobacteriota</taxon>
        <taxon>Cyanophyceae</taxon>
        <taxon>Oculatellales</taxon>
        <taxon>Oculatellaceae</taxon>
        <taxon>Pegethrix</taxon>
    </lineage>
</organism>
<reference evidence="2" key="1">
    <citation type="submission" date="2021-05" db="EMBL/GenBank/DDBJ databases">
        <authorList>
            <person name="Pietrasiak N."/>
            <person name="Ward R."/>
            <person name="Stajich J.E."/>
            <person name="Kurbessoian T."/>
        </authorList>
    </citation>
    <scope>NUCLEOTIDE SEQUENCE</scope>
    <source>
        <strain evidence="2">GSE-TBD4-15B</strain>
    </source>
</reference>
<evidence type="ECO:0000259" key="1">
    <source>
        <dbReference type="Pfam" id="PF14252"/>
    </source>
</evidence>
<reference evidence="2" key="2">
    <citation type="journal article" date="2022" name="Microbiol. Resour. Announc.">
        <title>Metagenome Sequencing to Explore Phylogenomics of Terrestrial Cyanobacteria.</title>
        <authorList>
            <person name="Ward R.D."/>
            <person name="Stajich J.E."/>
            <person name="Johansen J.R."/>
            <person name="Huntemann M."/>
            <person name="Clum A."/>
            <person name="Foster B."/>
            <person name="Foster B."/>
            <person name="Roux S."/>
            <person name="Palaniappan K."/>
            <person name="Varghese N."/>
            <person name="Mukherjee S."/>
            <person name="Reddy T.B.K."/>
            <person name="Daum C."/>
            <person name="Copeland A."/>
            <person name="Chen I.A."/>
            <person name="Ivanova N.N."/>
            <person name="Kyrpides N.C."/>
            <person name="Shapiro N."/>
            <person name="Eloe-Fadrosh E.A."/>
            <person name="Pietrasiak N."/>
        </authorList>
    </citation>
    <scope>NUCLEOTIDE SEQUENCE</scope>
    <source>
        <strain evidence="2">GSE-TBD4-15B</strain>
    </source>
</reference>
<evidence type="ECO:0000313" key="2">
    <source>
        <dbReference type="EMBL" id="MBW4468082.1"/>
    </source>
</evidence>
<evidence type="ECO:0000313" key="3">
    <source>
        <dbReference type="Proteomes" id="UP000707356"/>
    </source>
</evidence>
<comment type="caution">
    <text evidence="2">The sequence shown here is derived from an EMBL/GenBank/DDBJ whole genome shotgun (WGS) entry which is preliminary data.</text>
</comment>
<accession>A0A951PE91</accession>
<dbReference type="EMBL" id="JAHHHV010000084">
    <property type="protein sequence ID" value="MBW4468082.1"/>
    <property type="molecule type" value="Genomic_DNA"/>
</dbReference>
<proteinExistence type="predicted"/>
<protein>
    <submittedName>
        <fullName evidence="2">DUF4347 domain-containing protein</fullName>
    </submittedName>
</protein>
<dbReference type="Proteomes" id="UP000707356">
    <property type="component" value="Unassembled WGS sequence"/>
</dbReference>